<name>A0ABX8AZ96_9BACT</name>
<proteinExistence type="predicted"/>
<dbReference type="Proteomes" id="UP000677668">
    <property type="component" value="Chromosome 1"/>
</dbReference>
<protein>
    <recommendedName>
        <fullName evidence="3">PepSY domain-containing protein</fullName>
    </recommendedName>
</protein>
<sequence length="203" mass="21981">MRCPRCFYEVPVDAEQCPKCKLATPKVQQAGVSTGLAGKYAAPQVKAKTAAGKTAKLTKGKTGALAQAEAKPELPLPQWQIIALVSGVLLISALLGYGVGEYRFWHTPAPTEQLGALHLVERAPASGGGNIGEAITAHLTRLVEEKKLEQVEGWEVECQGAKCRVTYTIKLVNQKEPQVAVWEVDLENRKISPQNGWAIDLTR</sequence>
<gene>
    <name evidence="1" type="ORF">J8C05_10115</name>
</gene>
<evidence type="ECO:0000313" key="2">
    <source>
        <dbReference type="Proteomes" id="UP000677668"/>
    </source>
</evidence>
<organism evidence="1 2">
    <name type="scientific">Chloracidobacterium sp. N</name>
    <dbReference type="NCBI Taxonomy" id="2821540"/>
    <lineage>
        <taxon>Bacteria</taxon>
        <taxon>Pseudomonadati</taxon>
        <taxon>Acidobacteriota</taxon>
        <taxon>Terriglobia</taxon>
        <taxon>Terriglobales</taxon>
        <taxon>Acidobacteriaceae</taxon>
        <taxon>Chloracidobacterium</taxon>
        <taxon>Chloracidobacterium aggregatum</taxon>
    </lineage>
</organism>
<reference evidence="1 2" key="1">
    <citation type="submission" date="2021-03" db="EMBL/GenBank/DDBJ databases">
        <title>Genomic and phenotypic characterization of Chloracidobacterium isolates provides evidence for multiple species.</title>
        <authorList>
            <person name="Saini M.K."/>
            <person name="Costas A.M.G."/>
            <person name="Tank M."/>
            <person name="Bryant D.A."/>
        </authorList>
    </citation>
    <scope>NUCLEOTIDE SEQUENCE [LARGE SCALE GENOMIC DNA]</scope>
    <source>
        <strain evidence="1 2">N</strain>
    </source>
</reference>
<dbReference type="EMBL" id="CP072642">
    <property type="protein sequence ID" value="QUV93710.1"/>
    <property type="molecule type" value="Genomic_DNA"/>
</dbReference>
<keyword evidence="2" id="KW-1185">Reference proteome</keyword>
<dbReference type="RefSeq" id="WP_211422064.1">
    <property type="nucleotide sequence ID" value="NZ_CP072642.1"/>
</dbReference>
<accession>A0ABX8AZ96</accession>
<evidence type="ECO:0008006" key="3">
    <source>
        <dbReference type="Google" id="ProtNLM"/>
    </source>
</evidence>
<evidence type="ECO:0000313" key="1">
    <source>
        <dbReference type="EMBL" id="QUV93710.1"/>
    </source>
</evidence>